<keyword evidence="4" id="KW-1185">Reference proteome</keyword>
<sequence length="367" mass="41151">MSPKIIYNHNIMTCTHDKVTGNYLYCGRVLGMTGPEDIIQLHPDLALEWPCIRDHYRRIGLEHTETVIWDDSLDYLEKHDEYARSVFYFGDTVQVHQARQAWFEKLDPAWAEAVKFMNSKNNFIQLAHELGVKVPETLCFSSKAEIQPSASLPYPCYLKPAISVDGVGIVRCEDAAALATALAAIANDIPVQIQAEVIAPSFLNLQYQATPKGAERLAATEQILDGFTHQGNRHPARYTPWETVDPMAEWVVEKGIKGIFAFDVAVVEGDNQTEFLAIECNPRFNGASYPTGIARKLGITHWMHKNFKTRFRSLKEIELGDLEFNPETHVGAILVNWGPILVGQVSVLLAGSPQQQAQLIDDLNQHL</sequence>
<accession>A0ABW6IFV6</accession>
<dbReference type="RefSeq" id="WP_377965447.1">
    <property type="nucleotide sequence ID" value="NZ_JBHZOL010000077.1"/>
</dbReference>
<dbReference type="Pfam" id="PF02655">
    <property type="entry name" value="ATP-grasp_3"/>
    <property type="match status" value="1"/>
</dbReference>
<dbReference type="InterPro" id="IPR011761">
    <property type="entry name" value="ATP-grasp"/>
</dbReference>
<comment type="caution">
    <text evidence="3">The sequence shown here is derived from an EMBL/GenBank/DDBJ whole genome shotgun (WGS) entry which is preliminary data.</text>
</comment>
<dbReference type="SUPFAM" id="SSF56059">
    <property type="entry name" value="Glutathione synthetase ATP-binding domain-like"/>
    <property type="match status" value="1"/>
</dbReference>
<evidence type="ECO:0000259" key="2">
    <source>
        <dbReference type="PROSITE" id="PS50975"/>
    </source>
</evidence>
<dbReference type="Gene3D" id="3.30.1490.20">
    <property type="entry name" value="ATP-grasp fold, A domain"/>
    <property type="match status" value="1"/>
</dbReference>
<dbReference type="Gene3D" id="3.30.470.20">
    <property type="entry name" value="ATP-grasp fold, B domain"/>
    <property type="match status" value="1"/>
</dbReference>
<keyword evidence="1" id="KW-0547">Nucleotide-binding</keyword>
<protein>
    <submittedName>
        <fullName evidence="3">ATP-grasp domain-containing protein</fullName>
    </submittedName>
</protein>
<dbReference type="PROSITE" id="PS50975">
    <property type="entry name" value="ATP_GRASP"/>
    <property type="match status" value="1"/>
</dbReference>
<evidence type="ECO:0000313" key="3">
    <source>
        <dbReference type="EMBL" id="MFE4107076.1"/>
    </source>
</evidence>
<keyword evidence="1" id="KW-0067">ATP-binding</keyword>
<dbReference type="InterPro" id="IPR003806">
    <property type="entry name" value="ATP-grasp_PylC-type"/>
</dbReference>
<proteinExistence type="predicted"/>
<name>A0ABW6IFV6_9CYAN</name>
<organism evidence="3 4">
    <name type="scientific">Almyronema epifaneia S1</name>
    <dbReference type="NCBI Taxonomy" id="2991925"/>
    <lineage>
        <taxon>Bacteria</taxon>
        <taxon>Bacillati</taxon>
        <taxon>Cyanobacteriota</taxon>
        <taxon>Cyanophyceae</taxon>
        <taxon>Nodosilineales</taxon>
        <taxon>Nodosilineaceae</taxon>
        <taxon>Almyronema</taxon>
        <taxon>Almyronema epifaneia</taxon>
    </lineage>
</organism>
<reference evidence="3 4" key="1">
    <citation type="submission" date="2024-10" db="EMBL/GenBank/DDBJ databases">
        <authorList>
            <person name="Ratan Roy A."/>
            <person name="Morales Sandoval P.H."/>
            <person name="De Los Santos Villalobos S."/>
            <person name="Chakraborty S."/>
            <person name="Mukherjee J."/>
        </authorList>
    </citation>
    <scope>NUCLEOTIDE SEQUENCE [LARGE SCALE GENOMIC DNA]</scope>
    <source>
        <strain evidence="3 4">S1</strain>
    </source>
</reference>
<evidence type="ECO:0000256" key="1">
    <source>
        <dbReference type="PROSITE-ProRule" id="PRU00409"/>
    </source>
</evidence>
<gene>
    <name evidence="3" type="ORF">ACFVKH_12345</name>
</gene>
<dbReference type="EMBL" id="JBHZOL010000077">
    <property type="protein sequence ID" value="MFE4107076.1"/>
    <property type="molecule type" value="Genomic_DNA"/>
</dbReference>
<dbReference type="InterPro" id="IPR013815">
    <property type="entry name" value="ATP_grasp_subdomain_1"/>
</dbReference>
<feature type="domain" description="ATP-grasp" evidence="2">
    <location>
        <begin position="124"/>
        <end position="308"/>
    </location>
</feature>
<evidence type="ECO:0000313" key="4">
    <source>
        <dbReference type="Proteomes" id="UP001600165"/>
    </source>
</evidence>
<dbReference type="Proteomes" id="UP001600165">
    <property type="component" value="Unassembled WGS sequence"/>
</dbReference>